<accession>A0A1G9IMP2</accession>
<evidence type="ECO:0000259" key="2">
    <source>
        <dbReference type="SMART" id="SM00645"/>
    </source>
</evidence>
<keyword evidence="4" id="KW-1185">Reference proteome</keyword>
<sequence length="440" mass="48593">MKKYLWIALLLASAAAGAQQRYPTGLLFDPAGYEKVPVKAVVAKGTTLPRKVSYEEYCPPVMNQEDYSTCVAFATTYYLRSILQSITGKPALFSPSYTYEKIKSPDDLACLKGARLADALYLLKKTGALPYDAFPYPNCGMPEGELDPQASPHRIGDVIRLFGEKAPAAYRIATMKKALSEGYPVVIGMETPFSFFITRDVWELAPGEVPSAAPGHALCVVGYDDDRFGGAFRVINSWGSGWADKGYCWVRYKDLARFVREAFQAFPEIVQPVKGSMRLLTADGKRMETTRTDAQTGGFYRASESFGSGTKFKLYVSNSQQVYVYALGTDSTGHINRLFPDRDGVSALLGRNTTVVYPSETRSIVLDQTPGTDYLIVLFSQKELNINEIMTRLQSEKGSVSERLQKVTGPVAARYESDQPVFETDGKQAIVPLVVAIRHL</sequence>
<dbReference type="SMART" id="SM00645">
    <property type="entry name" value="Pept_C1"/>
    <property type="match status" value="1"/>
</dbReference>
<feature type="domain" description="Peptidase C1A papain C-terminal" evidence="2">
    <location>
        <begin position="48"/>
        <end position="263"/>
    </location>
</feature>
<proteinExistence type="predicted"/>
<keyword evidence="1" id="KW-0732">Signal</keyword>
<dbReference type="STRING" id="563176.SAMN04488090_0542"/>
<dbReference type="Gene3D" id="3.90.70.10">
    <property type="entry name" value="Cysteine proteinases"/>
    <property type="match status" value="1"/>
</dbReference>
<dbReference type="GO" id="GO:0008234">
    <property type="term" value="F:cysteine-type peptidase activity"/>
    <property type="evidence" value="ECO:0007669"/>
    <property type="project" value="InterPro"/>
</dbReference>
<protein>
    <submittedName>
        <fullName evidence="3">Papain family cysteine protease</fullName>
    </submittedName>
</protein>
<dbReference type="SUPFAM" id="SSF54001">
    <property type="entry name" value="Cysteine proteinases"/>
    <property type="match status" value="1"/>
</dbReference>
<feature type="signal peptide" evidence="1">
    <location>
        <begin position="1"/>
        <end position="18"/>
    </location>
</feature>
<name>A0A1G9IMP2_9BACT</name>
<dbReference type="Proteomes" id="UP000198901">
    <property type="component" value="Unassembled WGS sequence"/>
</dbReference>
<dbReference type="InterPro" id="IPR000668">
    <property type="entry name" value="Peptidase_C1A_C"/>
</dbReference>
<organism evidence="3 4">
    <name type="scientific">Siphonobacter aquaeclarae</name>
    <dbReference type="NCBI Taxonomy" id="563176"/>
    <lineage>
        <taxon>Bacteria</taxon>
        <taxon>Pseudomonadati</taxon>
        <taxon>Bacteroidota</taxon>
        <taxon>Cytophagia</taxon>
        <taxon>Cytophagales</taxon>
        <taxon>Cytophagaceae</taxon>
        <taxon>Siphonobacter</taxon>
    </lineage>
</organism>
<evidence type="ECO:0000313" key="4">
    <source>
        <dbReference type="Proteomes" id="UP000198901"/>
    </source>
</evidence>
<gene>
    <name evidence="3" type="ORF">SAMN04488090_0542</name>
</gene>
<feature type="chain" id="PRO_5011701602" evidence="1">
    <location>
        <begin position="19"/>
        <end position="440"/>
    </location>
</feature>
<dbReference type="OrthoDB" id="3648721at2"/>
<dbReference type="InterPro" id="IPR025493">
    <property type="entry name" value="DUF4384"/>
</dbReference>
<dbReference type="InterPro" id="IPR038765">
    <property type="entry name" value="Papain-like_cys_pep_sf"/>
</dbReference>
<dbReference type="Pfam" id="PF14326">
    <property type="entry name" value="DUF4384"/>
    <property type="match status" value="1"/>
</dbReference>
<evidence type="ECO:0000313" key="3">
    <source>
        <dbReference type="EMBL" id="SDL26390.1"/>
    </source>
</evidence>
<dbReference type="Pfam" id="PF00112">
    <property type="entry name" value="Peptidase_C1"/>
    <property type="match status" value="1"/>
</dbReference>
<dbReference type="EMBL" id="FNGS01000001">
    <property type="protein sequence ID" value="SDL26390.1"/>
    <property type="molecule type" value="Genomic_DNA"/>
</dbReference>
<keyword evidence="3" id="KW-0645">Protease</keyword>
<keyword evidence="3" id="KW-0378">Hydrolase</keyword>
<dbReference type="CDD" id="cd02619">
    <property type="entry name" value="Peptidase_C1"/>
    <property type="match status" value="1"/>
</dbReference>
<dbReference type="RefSeq" id="WP_093197363.1">
    <property type="nucleotide sequence ID" value="NZ_FNGS01000001.1"/>
</dbReference>
<reference evidence="3 4" key="1">
    <citation type="submission" date="2016-10" db="EMBL/GenBank/DDBJ databases">
        <authorList>
            <person name="de Groot N.N."/>
        </authorList>
    </citation>
    <scope>NUCLEOTIDE SEQUENCE [LARGE SCALE GENOMIC DNA]</scope>
    <source>
        <strain evidence="3 4">DSM 21668</strain>
    </source>
</reference>
<evidence type="ECO:0000256" key="1">
    <source>
        <dbReference type="SAM" id="SignalP"/>
    </source>
</evidence>
<dbReference type="AlphaFoldDB" id="A0A1G9IMP2"/>
<dbReference type="GO" id="GO:0006508">
    <property type="term" value="P:proteolysis"/>
    <property type="evidence" value="ECO:0007669"/>
    <property type="project" value="UniProtKB-KW"/>
</dbReference>